<evidence type="ECO:0000313" key="2">
    <source>
        <dbReference type="EMBL" id="RON31822.1"/>
    </source>
</evidence>
<name>A0A423J2C8_9PSED</name>
<organism evidence="2 3">
    <name type="scientific">Pseudomonas lini</name>
    <dbReference type="NCBI Taxonomy" id="163011"/>
    <lineage>
        <taxon>Bacteria</taxon>
        <taxon>Pseudomonadati</taxon>
        <taxon>Pseudomonadota</taxon>
        <taxon>Gammaproteobacteria</taxon>
        <taxon>Pseudomonadales</taxon>
        <taxon>Pseudomonadaceae</taxon>
        <taxon>Pseudomonas</taxon>
    </lineage>
</organism>
<evidence type="ECO:0000313" key="3">
    <source>
        <dbReference type="Proteomes" id="UP000284168"/>
    </source>
</evidence>
<dbReference type="EMBL" id="MOBN01000006">
    <property type="protein sequence ID" value="RON31822.1"/>
    <property type="molecule type" value="Genomic_DNA"/>
</dbReference>
<accession>A0A423J2C8</accession>
<dbReference type="RefSeq" id="WP_123719071.1">
    <property type="nucleotide sequence ID" value="NZ_MOBN01000006.1"/>
</dbReference>
<keyword evidence="1" id="KW-0732">Signal</keyword>
<comment type="caution">
    <text evidence="2">The sequence shown here is derived from an EMBL/GenBank/DDBJ whole genome shotgun (WGS) entry which is preliminary data.</text>
</comment>
<dbReference type="Proteomes" id="UP000284168">
    <property type="component" value="Unassembled WGS sequence"/>
</dbReference>
<feature type="chain" id="PRO_5018981642" evidence="1">
    <location>
        <begin position="23"/>
        <end position="105"/>
    </location>
</feature>
<protein>
    <submittedName>
        <fullName evidence="2">Uncharacterized protein</fullName>
    </submittedName>
</protein>
<gene>
    <name evidence="2" type="ORF">BK663_00955</name>
</gene>
<dbReference type="AlphaFoldDB" id="A0A423J2C8"/>
<proteinExistence type="predicted"/>
<evidence type="ECO:0000256" key="1">
    <source>
        <dbReference type="SAM" id="SignalP"/>
    </source>
</evidence>
<feature type="signal peptide" evidence="1">
    <location>
        <begin position="1"/>
        <end position="22"/>
    </location>
</feature>
<sequence>MNSITKPLIYLLLLSASFPLFAAPPKDAAKVELEIKNKTSFPLQVFQGQWRRVVLPGDRLQTQDYKNATITISTSTSTPDAAIRFVTLSNAKGCKAQTCMLITGN</sequence>
<reference evidence="2 3" key="1">
    <citation type="submission" date="2016-10" db="EMBL/GenBank/DDBJ databases">
        <title>Comparative genome analysis of multiple Pseudomonas spp. focuses on biocontrol and plant growth promoting traits.</title>
        <authorList>
            <person name="Tao X.-Y."/>
            <person name="Taylor C.G."/>
        </authorList>
    </citation>
    <scope>NUCLEOTIDE SEQUENCE [LARGE SCALE GENOMIC DNA]</scope>
    <source>
        <strain evidence="2 3">48C10</strain>
    </source>
</reference>